<accession>A0AAU0N2G8</accession>
<dbReference type="GO" id="GO:0030234">
    <property type="term" value="F:enzyme regulator activity"/>
    <property type="evidence" value="ECO:0007669"/>
    <property type="project" value="TreeGrafter"/>
</dbReference>
<name>A0AAU0N2G8_9GAMM</name>
<evidence type="ECO:0000256" key="2">
    <source>
        <dbReference type="SAM" id="SignalP"/>
    </source>
</evidence>
<dbReference type="PROSITE" id="PS51257">
    <property type="entry name" value="PROKAR_LIPOPROTEIN"/>
    <property type="match status" value="1"/>
</dbReference>
<gene>
    <name evidence="3" type="ORF">R5R33_04780</name>
</gene>
<sequence length="634" mass="69676">MSALYRRIPFIIHSLAAGALALSVAGCQTPSSEPNAQIPADSGNFATASRQNAIRLLNSARQLPSPAKDQAQLQAAAILYTLGDNATARQAASTIDAEQLTDPEYARYAQVYGGALAAEDDFFTALDLVSAPRLEQAWYQIPAETALPLRVLRADLWNLMGDIDSGIAERQRIATLAREDDAISRNNDGLWQLLTQLPSSELRQRAEETLDPKMRAWYQLALLGRDTQADISTQLTALSRWRQQWPGHTAVSHPPQALQLLERVASQRAQNVALLLPLSGPLGSAGRAIRDGFMAAYYSALDAGVPTPQVQVYDTGTAQAFDEIYQTAVNNGAQAIVGPLDKDKVANLLATEKLPVPTLALNYGDEGRLTDDLVQFGLAIEDEARQVAQQAYRQGHRQAMILAPESSWGQRGLEAFTAEWNNLGGTISISRNYTDSSNFSQLVSEALLISESKSREAELRRKLASPLKFTPRRRGDVDMLFVLAQPQQARQIKPMLSYFYAGELPVFSTSQVFAGNVDPQRDRDLNGVRFTALPWLFEDDNQTKRNIVKQADPAPAFARLYALGADAFRLYPRLPMLRQFPNQRVYGLTGSLSLTADGRIVREQIWAKIDQGKPVPITTSASETPLTDDSVRAD</sequence>
<keyword evidence="1" id="KW-0472">Membrane</keyword>
<dbReference type="EMBL" id="CP137555">
    <property type="protein sequence ID" value="WOX06450.1"/>
    <property type="molecule type" value="Genomic_DNA"/>
</dbReference>
<dbReference type="GO" id="GO:0009252">
    <property type="term" value="P:peptidoglycan biosynthetic process"/>
    <property type="evidence" value="ECO:0007669"/>
    <property type="project" value="TreeGrafter"/>
</dbReference>
<evidence type="ECO:0000313" key="4">
    <source>
        <dbReference type="Proteomes" id="UP001302477"/>
    </source>
</evidence>
<dbReference type="GO" id="GO:0031241">
    <property type="term" value="C:periplasmic side of cell outer membrane"/>
    <property type="evidence" value="ECO:0007669"/>
    <property type="project" value="TreeGrafter"/>
</dbReference>
<organism evidence="3 4">
    <name type="scientific">Microbulbifer pacificus</name>
    <dbReference type="NCBI Taxonomy" id="407164"/>
    <lineage>
        <taxon>Bacteria</taxon>
        <taxon>Pseudomonadati</taxon>
        <taxon>Pseudomonadota</taxon>
        <taxon>Gammaproteobacteria</taxon>
        <taxon>Cellvibrionales</taxon>
        <taxon>Microbulbiferaceae</taxon>
        <taxon>Microbulbifer</taxon>
    </lineage>
</organism>
<evidence type="ECO:0000256" key="1">
    <source>
        <dbReference type="ARBA" id="ARBA00023136"/>
    </source>
</evidence>
<proteinExistence type="predicted"/>
<dbReference type="Proteomes" id="UP001302477">
    <property type="component" value="Chromosome"/>
</dbReference>
<dbReference type="Gene3D" id="3.40.50.2300">
    <property type="match status" value="2"/>
</dbReference>
<dbReference type="CDD" id="cd06339">
    <property type="entry name" value="PBP1_YraM_LppC_lipoprotein-like"/>
    <property type="match status" value="1"/>
</dbReference>
<keyword evidence="2" id="KW-0732">Signal</keyword>
<dbReference type="Gene3D" id="1.25.40.650">
    <property type="match status" value="1"/>
</dbReference>
<keyword evidence="4" id="KW-1185">Reference proteome</keyword>
<feature type="chain" id="PRO_5043322487" evidence="2">
    <location>
        <begin position="22"/>
        <end position="634"/>
    </location>
</feature>
<dbReference type="Pfam" id="PF04348">
    <property type="entry name" value="LppC"/>
    <property type="match status" value="1"/>
</dbReference>
<reference evidence="3 4" key="1">
    <citation type="submission" date="2023-10" db="EMBL/GenBank/DDBJ databases">
        <title>Description of Microbulbifer bruguierae sp. nov., isolated from the sediments of mangrove plant Bruguiera sexangula and comparative genomic analyses of the genus Microbulbifer.</title>
        <authorList>
            <person name="Long M."/>
        </authorList>
    </citation>
    <scope>NUCLEOTIDE SEQUENCE [LARGE SCALE GENOMIC DNA]</scope>
    <source>
        <strain evidence="3 4">SPO729</strain>
    </source>
</reference>
<feature type="signal peptide" evidence="2">
    <location>
        <begin position="1"/>
        <end position="21"/>
    </location>
</feature>
<dbReference type="AlphaFoldDB" id="A0AAU0N2G8"/>
<dbReference type="InterPro" id="IPR007443">
    <property type="entry name" value="LpoA"/>
</dbReference>
<dbReference type="PANTHER" id="PTHR38038">
    <property type="entry name" value="PENICILLIN-BINDING PROTEIN ACTIVATOR LPOA"/>
    <property type="match status" value="1"/>
</dbReference>
<dbReference type="SUPFAM" id="SSF53822">
    <property type="entry name" value="Periplasmic binding protein-like I"/>
    <property type="match status" value="1"/>
</dbReference>
<dbReference type="PANTHER" id="PTHR38038:SF1">
    <property type="entry name" value="PENICILLIN-BINDING PROTEIN ACTIVATOR LPOA"/>
    <property type="match status" value="1"/>
</dbReference>
<dbReference type="RefSeq" id="WP_318954906.1">
    <property type="nucleotide sequence ID" value="NZ_CP137555.1"/>
</dbReference>
<dbReference type="InterPro" id="IPR028082">
    <property type="entry name" value="Peripla_BP_I"/>
</dbReference>
<evidence type="ECO:0000313" key="3">
    <source>
        <dbReference type="EMBL" id="WOX06450.1"/>
    </source>
</evidence>
<protein>
    <submittedName>
        <fullName evidence="3">Penicillin-binding protein activator</fullName>
    </submittedName>
</protein>
<dbReference type="KEGG" id="mpaf:R5R33_04780"/>